<dbReference type="Gene3D" id="2.30.29.30">
    <property type="entry name" value="Pleckstrin-homology domain (PH domain)/Phosphotyrosine-binding domain (PTB)"/>
    <property type="match status" value="1"/>
</dbReference>
<feature type="domain" description="PH" evidence="4">
    <location>
        <begin position="29"/>
        <end position="179"/>
    </location>
</feature>
<dbReference type="PROSITE" id="PS50238">
    <property type="entry name" value="RHOGAP"/>
    <property type="match status" value="1"/>
</dbReference>
<name>A0A084VVJ8_ANOSI</name>
<feature type="region of interest" description="Disordered" evidence="3">
    <location>
        <begin position="841"/>
        <end position="904"/>
    </location>
</feature>
<evidence type="ECO:0000313" key="6">
    <source>
        <dbReference type="EMBL" id="KFB41992.1"/>
    </source>
</evidence>
<feature type="domain" description="Rho-GAP" evidence="5">
    <location>
        <begin position="366"/>
        <end position="557"/>
    </location>
</feature>
<feature type="region of interest" description="Disordered" evidence="3">
    <location>
        <begin position="923"/>
        <end position="967"/>
    </location>
</feature>
<feature type="region of interest" description="Disordered" evidence="3">
    <location>
        <begin position="691"/>
        <end position="714"/>
    </location>
</feature>
<protein>
    <recommendedName>
        <fullName evidence="9">Rho-GAP domain-containing protein</fullName>
    </recommendedName>
</protein>
<dbReference type="Pfam" id="PF00169">
    <property type="entry name" value="PH"/>
    <property type="match status" value="1"/>
</dbReference>
<dbReference type="PROSITE" id="PS50003">
    <property type="entry name" value="PH_DOMAIN"/>
    <property type="match status" value="1"/>
</dbReference>
<feature type="region of interest" description="Disordered" evidence="3">
    <location>
        <begin position="1038"/>
        <end position="1070"/>
    </location>
</feature>
<proteinExistence type="predicted"/>
<keyword evidence="2" id="KW-0175">Coiled coil</keyword>
<keyword evidence="8" id="KW-1185">Reference proteome</keyword>
<feature type="coiled-coil region" evidence="2">
    <location>
        <begin position="982"/>
        <end position="1009"/>
    </location>
</feature>
<dbReference type="EMBL" id="ATLV01017190">
    <property type="status" value="NOT_ANNOTATED_CDS"/>
    <property type="molecule type" value="Genomic_DNA"/>
</dbReference>
<sequence length="1249" mass="135321">MLRLTVHSHCAKSKALAHFRDSQADSTAPLLREGELNVKVTLIDGKRSADRSWRSVHAELRGNRLKMTHVRDGKISTQHTPEPCGTIDLTNFRVTEGNYTKRKNVFKLATLGGGGASFYPAEPSSGAGRPTEEYRMQQGASGLSSLGGGMPGSARELLLQADSYSDMQQWMELLRSVCCADDETLIYPFPQDYVSNLGGQQAEPQRVAAQTSVQVHSGASGDDYSPILSTKSHRKYALGSRSPSGQSPVTKTRKTPQTQQLNSSSGREPAPMEANLSGGGRQMAIPASQYQINQHPTNQLMIQQHHQHFGSGKENSDREGSSPKSKTWKGIVARQFRKMQGQPSESGGSGHSAYLMVLPEGASINVPLQFCPVSEDDPYVPLVLSKCTGIVESKGLSVVGIYRIPGNTAAITQLTETINRGLDETTLSDPRWDDVNVVSSLLKSFIRNLPEPLLPKELYGGFISADKLSGARRLIELRQLLRRIPPMNYETLKHLMRHLYRVSTNSEVNLMDPRNLAIVFGPSVVRSANESLETAVKDMRHQCQIVEVLINYYQYFFEDGPLPSVEEKVIDATVVDSGVEDPSTSLLLDNVSKIEPLKESSKESSSGFVANIVQAANRKIRRSAQRKSTMSSTTPDTLSLDSTMSAESKEQTMRITRRCIDIQKTRAAAGSVSSDGKPMDDDSTVLLVKTGSTGPCTDALPSKDLVDRGQQHRHRLTKKEENLLQLHHHHHHHHHYYHSSRHHSAQSNDDASAVSSRSSEDDSNDSTFADNGDMSLKTVTIALDNKLRSLRNSSIDDSDRDLALECSEGDLSSVGSGNVRHSLHQQYHMGRTARPLTLGENIPYADESPERPLVQSRSKPLRQPGKGAGSSMLMAHSGEDVPLKKASSAGLGCEAGSSTHSSTNDSCLTLVNEADALVVGGGAAAGDHGETTAHEDEEGSELAGVGRSSNMVLSSDETDSSTTSNPHEKLTATTYRIDTEVLKKMNRILTQLERKANNLERKFNLNRSLSLNYKSPKAVDCCCLLQQGATSGPLQIAHAHPHPGHYWTQQQQQPPQPPQQQLPTANNNNVSNCFNQNSPQVTSATAAAGISSLRARLSLTKDEKTDKNINRRRLLLDSHVGNVGAGAPPGGGGGTGSATGCLLERGGNHYDGGKYASATCGGEPSCPHMLVAACHSGAGGGATGQTTTAGGGNVGSGRQRRHAGSRSIRRRHTVGGTHDYLSNKINTQDYHHHHHQYYAGQGCCPLRRT</sequence>
<evidence type="ECO:0000256" key="3">
    <source>
        <dbReference type="SAM" id="MobiDB-lite"/>
    </source>
</evidence>
<dbReference type="AlphaFoldDB" id="A0A084VVJ8"/>
<feature type="region of interest" description="Disordered" evidence="3">
    <location>
        <begin position="304"/>
        <end position="327"/>
    </location>
</feature>
<reference evidence="6 8" key="1">
    <citation type="journal article" date="2014" name="BMC Genomics">
        <title>Genome sequence of Anopheles sinensis provides insight into genetics basis of mosquito competence for malaria parasites.</title>
        <authorList>
            <person name="Zhou D."/>
            <person name="Zhang D."/>
            <person name="Ding G."/>
            <person name="Shi L."/>
            <person name="Hou Q."/>
            <person name="Ye Y."/>
            <person name="Xu Y."/>
            <person name="Zhou H."/>
            <person name="Xiong C."/>
            <person name="Li S."/>
            <person name="Yu J."/>
            <person name="Hong S."/>
            <person name="Yu X."/>
            <person name="Zou P."/>
            <person name="Chen C."/>
            <person name="Chang X."/>
            <person name="Wang W."/>
            <person name="Lv Y."/>
            <person name="Sun Y."/>
            <person name="Ma L."/>
            <person name="Shen B."/>
            <person name="Zhu C."/>
        </authorList>
    </citation>
    <scope>NUCLEOTIDE SEQUENCE [LARGE SCALE GENOMIC DNA]</scope>
</reference>
<dbReference type="GO" id="GO:0005737">
    <property type="term" value="C:cytoplasm"/>
    <property type="evidence" value="ECO:0007669"/>
    <property type="project" value="TreeGrafter"/>
</dbReference>
<dbReference type="GO" id="GO:0005096">
    <property type="term" value="F:GTPase activator activity"/>
    <property type="evidence" value="ECO:0007669"/>
    <property type="project" value="UniProtKB-KW"/>
</dbReference>
<organism evidence="6">
    <name type="scientific">Anopheles sinensis</name>
    <name type="common">Mosquito</name>
    <dbReference type="NCBI Taxonomy" id="74873"/>
    <lineage>
        <taxon>Eukaryota</taxon>
        <taxon>Metazoa</taxon>
        <taxon>Ecdysozoa</taxon>
        <taxon>Arthropoda</taxon>
        <taxon>Hexapoda</taxon>
        <taxon>Insecta</taxon>
        <taxon>Pterygota</taxon>
        <taxon>Neoptera</taxon>
        <taxon>Endopterygota</taxon>
        <taxon>Diptera</taxon>
        <taxon>Nematocera</taxon>
        <taxon>Culicoidea</taxon>
        <taxon>Culicidae</taxon>
        <taxon>Anophelinae</taxon>
        <taxon>Anopheles</taxon>
    </lineage>
</organism>
<feature type="region of interest" description="Disordered" evidence="3">
    <location>
        <begin position="620"/>
        <end position="652"/>
    </location>
</feature>
<feature type="compositionally biased region" description="Low complexity" evidence="3">
    <location>
        <begin position="628"/>
        <end position="645"/>
    </location>
</feature>
<feature type="region of interest" description="Disordered" evidence="3">
    <location>
        <begin position="233"/>
        <end position="280"/>
    </location>
</feature>
<evidence type="ECO:0000313" key="8">
    <source>
        <dbReference type="Proteomes" id="UP000030765"/>
    </source>
</evidence>
<dbReference type="VEuPathDB" id="VectorBase:ASIS008489"/>
<evidence type="ECO:0008006" key="9">
    <source>
        <dbReference type="Google" id="ProtNLM"/>
    </source>
</evidence>
<accession>A0A084VVJ8</accession>
<feature type="region of interest" description="Disordered" evidence="3">
    <location>
        <begin position="727"/>
        <end position="772"/>
    </location>
</feature>
<dbReference type="SUPFAM" id="SSF48350">
    <property type="entry name" value="GTPase activation domain, GAP"/>
    <property type="match status" value="1"/>
</dbReference>
<feature type="compositionally biased region" description="Basic residues" evidence="3">
    <location>
        <begin position="727"/>
        <end position="744"/>
    </location>
</feature>
<dbReference type="PANTHER" id="PTHR23176">
    <property type="entry name" value="RHO/RAC/CDC GTPASE-ACTIVATING PROTEIN"/>
    <property type="match status" value="1"/>
</dbReference>
<dbReference type="InterPro" id="IPR008936">
    <property type="entry name" value="Rho_GTPase_activation_prot"/>
</dbReference>
<dbReference type="InterPro" id="IPR011993">
    <property type="entry name" value="PH-like_dom_sf"/>
</dbReference>
<dbReference type="EMBL" id="KE525157">
    <property type="protein sequence ID" value="KFB41992.1"/>
    <property type="molecule type" value="Genomic_DNA"/>
</dbReference>
<dbReference type="STRING" id="74873.A0A084VVJ8"/>
<dbReference type="OMA" id="YFFEDGP"/>
<dbReference type="InterPro" id="IPR001849">
    <property type="entry name" value="PH_domain"/>
</dbReference>
<reference evidence="7" key="2">
    <citation type="submission" date="2020-05" db="UniProtKB">
        <authorList>
            <consortium name="EnsemblMetazoa"/>
        </authorList>
    </citation>
    <scope>IDENTIFICATION</scope>
</reference>
<dbReference type="PANTHER" id="PTHR23176:SF133">
    <property type="entry name" value="GTPASE-ACTIVATING PROTEIN PAC-1"/>
    <property type="match status" value="1"/>
</dbReference>
<dbReference type="Pfam" id="PF00620">
    <property type="entry name" value="RhoGAP"/>
    <property type="match status" value="1"/>
</dbReference>
<dbReference type="InterPro" id="IPR050729">
    <property type="entry name" value="Rho-GAP"/>
</dbReference>
<dbReference type="SUPFAM" id="SSF50729">
    <property type="entry name" value="PH domain-like"/>
    <property type="match status" value="1"/>
</dbReference>
<evidence type="ECO:0000259" key="4">
    <source>
        <dbReference type="PROSITE" id="PS50003"/>
    </source>
</evidence>
<evidence type="ECO:0000256" key="2">
    <source>
        <dbReference type="SAM" id="Coils"/>
    </source>
</evidence>
<dbReference type="GO" id="GO:0007165">
    <property type="term" value="P:signal transduction"/>
    <property type="evidence" value="ECO:0007669"/>
    <property type="project" value="InterPro"/>
</dbReference>
<dbReference type="VEuPathDB" id="VectorBase:ASIC009568"/>
<feature type="compositionally biased region" description="Polar residues" evidence="3">
    <location>
        <begin position="241"/>
        <end position="266"/>
    </location>
</feature>
<dbReference type="Gene3D" id="1.10.555.10">
    <property type="entry name" value="Rho GTPase activation protein"/>
    <property type="match status" value="1"/>
</dbReference>
<feature type="compositionally biased region" description="Low complexity" evidence="3">
    <location>
        <begin position="747"/>
        <end position="757"/>
    </location>
</feature>
<evidence type="ECO:0000313" key="7">
    <source>
        <dbReference type="EnsemblMetazoa" id="ASIC009568-PA"/>
    </source>
</evidence>
<dbReference type="Proteomes" id="UP000030765">
    <property type="component" value="Unassembled WGS sequence"/>
</dbReference>
<dbReference type="InterPro" id="IPR000198">
    <property type="entry name" value="RhoGAP_dom"/>
</dbReference>
<feature type="compositionally biased region" description="Basic residues" evidence="3">
    <location>
        <begin position="1198"/>
        <end position="1213"/>
    </location>
</feature>
<feature type="compositionally biased region" description="Gly residues" evidence="3">
    <location>
        <begin position="1185"/>
        <end position="1195"/>
    </location>
</feature>
<dbReference type="FunFam" id="1.10.555.10:FF:000058">
    <property type="entry name" value="GTPase-activating protein pac-1"/>
    <property type="match status" value="1"/>
</dbReference>
<evidence type="ECO:0000259" key="5">
    <source>
        <dbReference type="PROSITE" id="PS50238"/>
    </source>
</evidence>
<dbReference type="VEuPathDB" id="VectorBase:ASIS013119"/>
<gene>
    <name evidence="6" type="ORF">ZHAS_00009568</name>
</gene>
<keyword evidence="1" id="KW-0343">GTPase activation</keyword>
<dbReference type="OrthoDB" id="6281275at2759"/>
<dbReference type="EnsemblMetazoa" id="ASIC009568-RA">
    <property type="protein sequence ID" value="ASIC009568-PA"/>
    <property type="gene ID" value="ASIC009568"/>
</dbReference>
<dbReference type="SMART" id="SM00324">
    <property type="entry name" value="RhoGAP"/>
    <property type="match status" value="1"/>
</dbReference>
<evidence type="ECO:0000256" key="1">
    <source>
        <dbReference type="ARBA" id="ARBA00022468"/>
    </source>
</evidence>
<dbReference type="SMART" id="SM00233">
    <property type="entry name" value="PH"/>
    <property type="match status" value="1"/>
</dbReference>
<feature type="region of interest" description="Disordered" evidence="3">
    <location>
        <begin position="1185"/>
        <end position="1218"/>
    </location>
</feature>